<proteinExistence type="predicted"/>
<reference evidence="1" key="1">
    <citation type="submission" date="2023-04" db="EMBL/GenBank/DDBJ databases">
        <title>Ambrosiozyma monospora NBRC 10751.</title>
        <authorList>
            <person name="Ichikawa N."/>
            <person name="Sato H."/>
            <person name="Tonouchi N."/>
        </authorList>
    </citation>
    <scope>NUCLEOTIDE SEQUENCE</scope>
    <source>
        <strain evidence="1">NBRC 10751</strain>
    </source>
</reference>
<protein>
    <submittedName>
        <fullName evidence="1">Unnamed protein product</fullName>
    </submittedName>
</protein>
<keyword evidence="2" id="KW-1185">Reference proteome</keyword>
<evidence type="ECO:0000313" key="1">
    <source>
        <dbReference type="EMBL" id="GME79548.1"/>
    </source>
</evidence>
<accession>A0ACB5T202</accession>
<dbReference type="EMBL" id="BSXS01002641">
    <property type="protein sequence ID" value="GME79548.1"/>
    <property type="molecule type" value="Genomic_DNA"/>
</dbReference>
<dbReference type="Proteomes" id="UP001165064">
    <property type="component" value="Unassembled WGS sequence"/>
</dbReference>
<evidence type="ECO:0000313" key="2">
    <source>
        <dbReference type="Proteomes" id="UP001165064"/>
    </source>
</evidence>
<comment type="caution">
    <text evidence="1">The sequence shown here is derived from an EMBL/GenBank/DDBJ whole genome shotgun (WGS) entry which is preliminary data.</text>
</comment>
<gene>
    <name evidence="1" type="ORF">Amon02_000400400</name>
</gene>
<organism evidence="1 2">
    <name type="scientific">Ambrosiozyma monospora</name>
    <name type="common">Yeast</name>
    <name type="synonym">Endomycopsis monosporus</name>
    <dbReference type="NCBI Taxonomy" id="43982"/>
    <lineage>
        <taxon>Eukaryota</taxon>
        <taxon>Fungi</taxon>
        <taxon>Dikarya</taxon>
        <taxon>Ascomycota</taxon>
        <taxon>Saccharomycotina</taxon>
        <taxon>Pichiomycetes</taxon>
        <taxon>Pichiales</taxon>
        <taxon>Pichiaceae</taxon>
        <taxon>Ambrosiozyma</taxon>
    </lineage>
</organism>
<name>A0ACB5T202_AMBMO</name>
<sequence length="333" mass="37153">MSTHSPQRKFSLVIDDKMPTFGNTNTTTTKPLNPPVDKKVGSVPLTCSLVCITRRKTSTPEFPTIAEDEELEIKNSNAKPALRRTTTCPANITSSHPRLQSIPELTNQLNNYSIHDSHNHDDHFVRSVSPDEEDSSSEKEIPPSGDSSYSFKNFISEDDDDGDNSEDSLFDYSPPSATSESFKLAESPISETASLCMPNYDPFNIIDSKVELERRKSTAWFNNEIQQQLAKYSTVGSIDSDKAGSTSTLQHSFTTPVSSPTVDAHSFNTFETPKAQSYFPPFATQQDSSSQDQQQQKQVKSNNTEDKKSRRSGRHKRRLTCALIFKSPKVVEI</sequence>